<keyword evidence="3" id="KW-1133">Transmembrane helix</keyword>
<feature type="transmembrane region" description="Helical" evidence="3">
    <location>
        <begin position="6"/>
        <end position="36"/>
    </location>
</feature>
<protein>
    <recommendedName>
        <fullName evidence="2">Protein THEM6</fullName>
    </recommendedName>
</protein>
<organism evidence="4 5">
    <name type="scientific">Apis cerana cerana</name>
    <name type="common">Oriental honeybee</name>
    <dbReference type="NCBI Taxonomy" id="94128"/>
    <lineage>
        <taxon>Eukaryota</taxon>
        <taxon>Metazoa</taxon>
        <taxon>Ecdysozoa</taxon>
        <taxon>Arthropoda</taxon>
        <taxon>Hexapoda</taxon>
        <taxon>Insecta</taxon>
        <taxon>Pterygota</taxon>
        <taxon>Neoptera</taxon>
        <taxon>Endopterygota</taxon>
        <taxon>Hymenoptera</taxon>
        <taxon>Apocrita</taxon>
        <taxon>Aculeata</taxon>
        <taxon>Apoidea</taxon>
        <taxon>Anthophila</taxon>
        <taxon>Apidae</taxon>
        <taxon>Apis</taxon>
    </lineage>
</organism>
<dbReference type="EMBL" id="KZ288192">
    <property type="protein sequence ID" value="PBC34291.1"/>
    <property type="molecule type" value="Genomic_DNA"/>
</dbReference>
<evidence type="ECO:0000256" key="2">
    <source>
        <dbReference type="ARBA" id="ARBA00041112"/>
    </source>
</evidence>
<dbReference type="InterPro" id="IPR029069">
    <property type="entry name" value="HotDog_dom_sf"/>
</dbReference>
<dbReference type="InterPro" id="IPR051490">
    <property type="entry name" value="THEM6_lcsJ_thioesterase"/>
</dbReference>
<evidence type="ECO:0000313" key="5">
    <source>
        <dbReference type="Proteomes" id="UP000242457"/>
    </source>
</evidence>
<comment type="similarity">
    <text evidence="1">Belongs to the THEM6 family.</text>
</comment>
<dbReference type="OrthoDB" id="265761at2759"/>
<dbReference type="AlphaFoldDB" id="A0A2A3ETB7"/>
<gene>
    <name evidence="4" type="ORF">APICC_00036</name>
</gene>
<evidence type="ECO:0000256" key="3">
    <source>
        <dbReference type="SAM" id="Phobius"/>
    </source>
</evidence>
<name>A0A2A3ETB7_APICC</name>
<evidence type="ECO:0000313" key="4">
    <source>
        <dbReference type="EMBL" id="PBC34291.1"/>
    </source>
</evidence>
<reference evidence="4 5" key="1">
    <citation type="submission" date="2014-07" db="EMBL/GenBank/DDBJ databases">
        <title>Genomic and transcriptomic analysis on Apis cerana provide comprehensive insights into honey bee biology.</title>
        <authorList>
            <person name="Diao Q."/>
            <person name="Sun L."/>
            <person name="Zheng H."/>
            <person name="Zheng H."/>
            <person name="Xu S."/>
            <person name="Wang S."/>
            <person name="Zeng Z."/>
            <person name="Hu F."/>
            <person name="Su S."/>
            <person name="Wu J."/>
        </authorList>
    </citation>
    <scope>NUCLEOTIDE SEQUENCE [LARGE SCALE GENOMIC DNA]</scope>
    <source>
        <tissue evidence="4">Pupae without intestine</tissue>
    </source>
</reference>
<dbReference type="Pfam" id="PF13279">
    <property type="entry name" value="4HBT_2"/>
    <property type="match status" value="1"/>
</dbReference>
<keyword evidence="5" id="KW-1185">Reference proteome</keyword>
<sequence>MIACWVLTGVFGAIVLLYGVIEVHYFLRMFFIVFFARFCKKRVRILDETTVYGICTTTDVDPLLSHMNNARYLRELDFARADFYERTNLYREICSQGSGVVQGAATIRYRRFLKPFTIFKITSKIIYWDEKSIFMEHRFITTSDEFVRAIAICRQKLLDCNAETIISTLMERGVKQNVEAGAPQIHNVRPQMPPEVARWLESNEISSALLRQSAAATTHC</sequence>
<dbReference type="CDD" id="cd00586">
    <property type="entry name" value="4HBT"/>
    <property type="match status" value="1"/>
</dbReference>
<proteinExistence type="inferred from homology"/>
<keyword evidence="3" id="KW-0472">Membrane</keyword>
<dbReference type="SUPFAM" id="SSF54637">
    <property type="entry name" value="Thioesterase/thiol ester dehydrase-isomerase"/>
    <property type="match status" value="1"/>
</dbReference>
<dbReference type="PANTHER" id="PTHR12475">
    <property type="match status" value="1"/>
</dbReference>
<evidence type="ECO:0000256" key="1">
    <source>
        <dbReference type="ARBA" id="ARBA00038228"/>
    </source>
</evidence>
<dbReference type="PANTHER" id="PTHR12475:SF11">
    <property type="entry name" value="PROTEIN THEM6"/>
    <property type="match status" value="1"/>
</dbReference>
<accession>A0A2A3ETB7</accession>
<dbReference type="Gene3D" id="3.10.129.10">
    <property type="entry name" value="Hotdog Thioesterase"/>
    <property type="match status" value="1"/>
</dbReference>
<keyword evidence="3" id="KW-0812">Transmembrane</keyword>
<dbReference type="Proteomes" id="UP000242457">
    <property type="component" value="Unassembled WGS sequence"/>
</dbReference>